<accession>A0A081C1N6</accession>
<proteinExistence type="predicted"/>
<evidence type="ECO:0000259" key="2">
    <source>
        <dbReference type="Pfam" id="PF01464"/>
    </source>
</evidence>
<feature type="transmembrane region" description="Helical" evidence="1">
    <location>
        <begin position="59"/>
        <end position="78"/>
    </location>
</feature>
<dbReference type="Proteomes" id="UP000030661">
    <property type="component" value="Unassembled WGS sequence"/>
</dbReference>
<dbReference type="SUPFAM" id="SSF53955">
    <property type="entry name" value="Lysozyme-like"/>
    <property type="match status" value="1"/>
</dbReference>
<dbReference type="eggNOG" id="COG0741">
    <property type="taxonomic scope" value="Bacteria"/>
</dbReference>
<dbReference type="Gene3D" id="1.10.530.10">
    <property type="match status" value="1"/>
</dbReference>
<reference evidence="3" key="1">
    <citation type="journal article" date="2015" name="PeerJ">
        <title>First genomic representation of candidate bacterial phylum KSB3 points to enhanced environmental sensing as a trigger of wastewater bulking.</title>
        <authorList>
            <person name="Sekiguchi Y."/>
            <person name="Ohashi A."/>
            <person name="Parks D.H."/>
            <person name="Yamauchi T."/>
            <person name="Tyson G.W."/>
            <person name="Hugenholtz P."/>
        </authorList>
    </citation>
    <scope>NUCLEOTIDE SEQUENCE [LARGE SCALE GENOMIC DNA]</scope>
</reference>
<keyword evidence="1" id="KW-0812">Transmembrane</keyword>
<dbReference type="AlphaFoldDB" id="A0A081C1N6"/>
<feature type="transmembrane region" description="Helical" evidence="1">
    <location>
        <begin position="30"/>
        <end position="47"/>
    </location>
</feature>
<protein>
    <submittedName>
        <fullName evidence="3">Peptidoglycan-binding LysM:Lytic transglycosylase, catalytic</fullName>
    </submittedName>
</protein>
<dbReference type="Pfam" id="PF01464">
    <property type="entry name" value="SLT"/>
    <property type="match status" value="1"/>
</dbReference>
<dbReference type="PANTHER" id="PTHR37423:SF2">
    <property type="entry name" value="MEMBRANE-BOUND LYTIC MUREIN TRANSGLYCOSYLASE C"/>
    <property type="match status" value="1"/>
</dbReference>
<name>A0A081C1N6_VECG1</name>
<evidence type="ECO:0000256" key="1">
    <source>
        <dbReference type="SAM" id="Phobius"/>
    </source>
</evidence>
<organism evidence="3">
    <name type="scientific">Vecturithrix granuli</name>
    <dbReference type="NCBI Taxonomy" id="1499967"/>
    <lineage>
        <taxon>Bacteria</taxon>
        <taxon>Candidatus Moduliflexota</taxon>
        <taxon>Candidatus Vecturitrichia</taxon>
        <taxon>Candidatus Vecturitrichales</taxon>
        <taxon>Candidatus Vecturitrichaceae</taxon>
        <taxon>Candidatus Vecturithrix</taxon>
    </lineage>
</organism>
<dbReference type="InterPro" id="IPR008258">
    <property type="entry name" value="Transglycosylase_SLT_dom_1"/>
</dbReference>
<dbReference type="PANTHER" id="PTHR37423">
    <property type="entry name" value="SOLUBLE LYTIC MUREIN TRANSGLYCOSYLASE-RELATED"/>
    <property type="match status" value="1"/>
</dbReference>
<keyword evidence="1" id="KW-1133">Transmembrane helix</keyword>
<keyword evidence="4" id="KW-1185">Reference proteome</keyword>
<dbReference type="EMBL" id="DF820467">
    <property type="protein sequence ID" value="GAK58491.1"/>
    <property type="molecule type" value="Genomic_DNA"/>
</dbReference>
<dbReference type="HOGENOM" id="CLU_027327_1_0_0"/>
<dbReference type="InterPro" id="IPR023346">
    <property type="entry name" value="Lysozyme-like_dom_sf"/>
</dbReference>
<evidence type="ECO:0000313" key="3">
    <source>
        <dbReference type="EMBL" id="GAK58491.1"/>
    </source>
</evidence>
<evidence type="ECO:0000313" key="4">
    <source>
        <dbReference type="Proteomes" id="UP000030661"/>
    </source>
</evidence>
<dbReference type="STRING" id="1499967.U27_05465"/>
<keyword evidence="1" id="KW-0472">Membrane</keyword>
<feature type="domain" description="Transglycosylase SLT" evidence="2">
    <location>
        <begin position="236"/>
        <end position="337"/>
    </location>
</feature>
<sequence length="452" mass="52777">MKHLHNLSEQICVFTASDAWRRWMAMIKRIGVIVLAEVIALSCPWYLRRRIYCQLRWFWAPILLATIVIVMGIFPRFGDNALHHASLPVKLFWPGILKEFEQVFPIPDELQHHVAFWKDVFARYTSSQVILYDSWYFQVIYEVVDTQTSPGINAHIQKYKHILLELDRKQRKDQLHSLSGDEARVYKLFENIPDPQKFRKAASQHFRLQSGQRDHFVKAVERAGLYQEQFEQIFQKHDLPRELIWLSLVESYFKQSAYSSAGAAGVWQFMPATAKMYGLRINAQVDERYDPFKSANSAARLLKANYDIFGSWPLAITAYNHGTAGVLNAVKQVKTTDLGKIVREYQGSSFGFYSRNYYAEFVAAAHIMYDYKRYLGPIEQLTPLEYEKVPVTQKIYVKDLVKNLSIPEETFVMLNRELKRTVIQSKSPLPHNFVLKIPPGKKDQFLKYYNNL</sequence>
<gene>
    <name evidence="3" type="ORF">U27_05465</name>
</gene>
<dbReference type="CDD" id="cd16894">
    <property type="entry name" value="MltD-like"/>
    <property type="match status" value="1"/>
</dbReference>